<comment type="similarity">
    <text evidence="1">Belongs to the DNA polymerase type-Y family.</text>
</comment>
<dbReference type="GO" id="GO:0008168">
    <property type="term" value="F:methyltransferase activity"/>
    <property type="evidence" value="ECO:0007669"/>
    <property type="project" value="UniProtKB-KW"/>
</dbReference>
<accession>A0A6L6YJ68</accession>
<name>A0A6L6YJ68_9BURK</name>
<sequence>MKEHSQKVYAAIDLKSFYASVECFQRNLNPLDAMLVVADPTRTSKTICLAVSPALKSLGVSGRPRLFEVEARVKAINAQRRAALKGKPFSGKTESFKEYASDPTKELSFVIAPPQMAQYIKTSTKIYETYLELIAAEDIHVYSIDEVFIDITPYLETYALSAHDLTMKLIRRVLARTGITATGGIGPNLYLAKIAMDIMAKHIEADKDGVRIAELTVESYRQNLWSHRPLRDFWRVGAGYARSLEKYGIFTMGDIARCSLANEELLYRLFGVNAELLIDHAWGYEPCTIAEIKAYRPEGKSVGSGQVLQDPYTNEKALLVTREMADSLGFDLLAKNLKTAKLVLTVGYDIENLTNPSIRSRYHGEIKTDNYGRSVPKAAHGTINLDHATSSSVLIRKAAEDLFNRIVNPILLVRRINMSAVITEESEQKTQDSEAQLDLFGSFGEGPAPQKTSAQEEKEDKVRKAILAVREKFGKNALIKGMNLEEGATGQLRNNQIGGHKA</sequence>
<protein>
    <submittedName>
        <fullName evidence="4">DNA methylase</fullName>
    </submittedName>
</protein>
<proteinExistence type="inferred from homology"/>
<dbReference type="InterPro" id="IPR001126">
    <property type="entry name" value="UmuC"/>
</dbReference>
<dbReference type="Pfam" id="PF11799">
    <property type="entry name" value="IMS_C"/>
    <property type="match status" value="1"/>
</dbReference>
<dbReference type="Pfam" id="PF00817">
    <property type="entry name" value="IMS"/>
    <property type="match status" value="1"/>
</dbReference>
<feature type="region of interest" description="Disordered" evidence="2">
    <location>
        <begin position="439"/>
        <end position="461"/>
    </location>
</feature>
<dbReference type="PROSITE" id="PS50173">
    <property type="entry name" value="UMUC"/>
    <property type="match status" value="1"/>
</dbReference>
<dbReference type="OrthoDB" id="9808813at2"/>
<dbReference type="GO" id="GO:0042276">
    <property type="term" value="P:error-prone translesion synthesis"/>
    <property type="evidence" value="ECO:0007669"/>
    <property type="project" value="TreeGrafter"/>
</dbReference>
<dbReference type="InterPro" id="IPR043502">
    <property type="entry name" value="DNA/RNA_pol_sf"/>
</dbReference>
<dbReference type="Proteomes" id="UP000472580">
    <property type="component" value="Unassembled WGS sequence"/>
</dbReference>
<dbReference type="AlphaFoldDB" id="A0A6L6YJ68"/>
<dbReference type="PANTHER" id="PTHR11076:SF35">
    <property type="entry name" value="DNA REPAIR PROTEIN HOMOLOG YOBH"/>
    <property type="match status" value="1"/>
</dbReference>
<dbReference type="GO" id="GO:0009432">
    <property type="term" value="P:SOS response"/>
    <property type="evidence" value="ECO:0007669"/>
    <property type="project" value="TreeGrafter"/>
</dbReference>
<dbReference type="EMBL" id="WSRP01000015">
    <property type="protein sequence ID" value="MVX56728.1"/>
    <property type="molecule type" value="Genomic_DNA"/>
</dbReference>
<comment type="caution">
    <text evidence="4">The sequence shown here is derived from an EMBL/GenBank/DDBJ whole genome shotgun (WGS) entry which is preliminary data.</text>
</comment>
<gene>
    <name evidence="4" type="ORF">E5987_05835</name>
</gene>
<dbReference type="InterPro" id="IPR017961">
    <property type="entry name" value="DNA_pol_Y-fam_little_finger"/>
</dbReference>
<dbReference type="Gene3D" id="1.10.150.20">
    <property type="entry name" value="5' to 3' exonuclease, C-terminal subdomain"/>
    <property type="match status" value="1"/>
</dbReference>
<dbReference type="GO" id="GO:0003684">
    <property type="term" value="F:damaged DNA binding"/>
    <property type="evidence" value="ECO:0007669"/>
    <property type="project" value="InterPro"/>
</dbReference>
<dbReference type="GO" id="GO:0005829">
    <property type="term" value="C:cytosol"/>
    <property type="evidence" value="ECO:0007669"/>
    <property type="project" value="TreeGrafter"/>
</dbReference>
<dbReference type="GO" id="GO:0032259">
    <property type="term" value="P:methylation"/>
    <property type="evidence" value="ECO:0007669"/>
    <property type="project" value="UniProtKB-KW"/>
</dbReference>
<evidence type="ECO:0000256" key="2">
    <source>
        <dbReference type="SAM" id="MobiDB-lite"/>
    </source>
</evidence>
<evidence type="ECO:0000256" key="1">
    <source>
        <dbReference type="ARBA" id="ARBA00010945"/>
    </source>
</evidence>
<dbReference type="InterPro" id="IPR050116">
    <property type="entry name" value="DNA_polymerase-Y"/>
</dbReference>
<organism evidence="4 5">
    <name type="scientific">Parasutterella muris</name>
    <dbReference type="NCBI Taxonomy" id="2565572"/>
    <lineage>
        <taxon>Bacteria</taxon>
        <taxon>Pseudomonadati</taxon>
        <taxon>Pseudomonadota</taxon>
        <taxon>Betaproteobacteria</taxon>
        <taxon>Burkholderiales</taxon>
        <taxon>Sutterellaceae</taxon>
        <taxon>Parasutterella</taxon>
    </lineage>
</organism>
<evidence type="ECO:0000313" key="5">
    <source>
        <dbReference type="Proteomes" id="UP000472580"/>
    </source>
</evidence>
<dbReference type="SUPFAM" id="SSF56672">
    <property type="entry name" value="DNA/RNA polymerases"/>
    <property type="match status" value="1"/>
</dbReference>
<keyword evidence="5" id="KW-1185">Reference proteome</keyword>
<dbReference type="Gene3D" id="3.40.1170.60">
    <property type="match status" value="1"/>
</dbReference>
<keyword evidence="4" id="KW-0808">Transferase</keyword>
<dbReference type="GO" id="GO:0006281">
    <property type="term" value="P:DNA repair"/>
    <property type="evidence" value="ECO:0007669"/>
    <property type="project" value="InterPro"/>
</dbReference>
<reference evidence="4 5" key="1">
    <citation type="submission" date="2019-12" db="EMBL/GenBank/DDBJ databases">
        <title>Microbes associate with the intestines of laboratory mice.</title>
        <authorList>
            <person name="Navarre W."/>
            <person name="Wong E."/>
        </authorList>
    </citation>
    <scope>NUCLEOTIDE SEQUENCE [LARGE SCALE GENOMIC DNA]</scope>
    <source>
        <strain evidence="4 5">NM82_D38</strain>
    </source>
</reference>
<feature type="domain" description="UmuC" evidence="3">
    <location>
        <begin position="9"/>
        <end position="237"/>
    </location>
</feature>
<dbReference type="RefSeq" id="WP_160335159.1">
    <property type="nucleotide sequence ID" value="NZ_CALPCR010000002.1"/>
</dbReference>
<dbReference type="Gene3D" id="3.30.70.270">
    <property type="match status" value="1"/>
</dbReference>
<dbReference type="PANTHER" id="PTHR11076">
    <property type="entry name" value="DNA REPAIR POLYMERASE UMUC / TRANSFERASE FAMILY MEMBER"/>
    <property type="match status" value="1"/>
</dbReference>
<evidence type="ECO:0000259" key="3">
    <source>
        <dbReference type="PROSITE" id="PS50173"/>
    </source>
</evidence>
<dbReference type="InterPro" id="IPR043128">
    <property type="entry name" value="Rev_trsase/Diguanyl_cyclase"/>
</dbReference>
<keyword evidence="4" id="KW-0489">Methyltransferase</keyword>
<dbReference type="GO" id="GO:0003887">
    <property type="term" value="F:DNA-directed DNA polymerase activity"/>
    <property type="evidence" value="ECO:0007669"/>
    <property type="project" value="TreeGrafter"/>
</dbReference>
<evidence type="ECO:0000313" key="4">
    <source>
        <dbReference type="EMBL" id="MVX56728.1"/>
    </source>
</evidence>